<dbReference type="EMBL" id="OX596091">
    <property type="protein sequence ID" value="CAN0554754.1"/>
    <property type="molecule type" value="Genomic_DNA"/>
</dbReference>
<organism evidence="1 2">
    <name type="scientific">Rangifer tarandus platyrhynchus</name>
    <name type="common">Svalbard reindeer</name>
    <dbReference type="NCBI Taxonomy" id="3082113"/>
    <lineage>
        <taxon>Eukaryota</taxon>
        <taxon>Metazoa</taxon>
        <taxon>Chordata</taxon>
        <taxon>Craniata</taxon>
        <taxon>Vertebrata</taxon>
        <taxon>Euteleostomi</taxon>
        <taxon>Mammalia</taxon>
        <taxon>Eutheria</taxon>
        <taxon>Laurasiatheria</taxon>
        <taxon>Artiodactyla</taxon>
        <taxon>Ruminantia</taxon>
        <taxon>Pecora</taxon>
        <taxon>Cervidae</taxon>
        <taxon>Odocoileinae</taxon>
        <taxon>Rangifer</taxon>
    </lineage>
</organism>
<evidence type="ECO:0000313" key="2">
    <source>
        <dbReference type="Proteomes" id="UP001162501"/>
    </source>
</evidence>
<protein>
    <submittedName>
        <fullName evidence="1">Uncharacterized protein</fullName>
    </submittedName>
</protein>
<dbReference type="Proteomes" id="UP001162501">
    <property type="component" value="Chromosome 7"/>
</dbReference>
<reference evidence="1" key="2">
    <citation type="submission" date="2025-03" db="EMBL/GenBank/DDBJ databases">
        <authorList>
            <consortium name="ELIXIR-Norway"/>
            <consortium name="Elixir Norway"/>
        </authorList>
    </citation>
    <scope>NUCLEOTIDE SEQUENCE</scope>
</reference>
<proteinExistence type="predicted"/>
<name>A0AC60A878_RANTA</name>
<accession>A0AC60A878</accession>
<gene>
    <name evidence="1" type="ORF">MRATA1EN22A_LOCUS26730</name>
</gene>
<evidence type="ECO:0000313" key="1">
    <source>
        <dbReference type="EMBL" id="CAN0554754.1"/>
    </source>
</evidence>
<reference evidence="1" key="1">
    <citation type="submission" date="2023-05" db="EMBL/GenBank/DDBJ databases">
        <authorList>
            <consortium name="ELIXIR-Norway"/>
        </authorList>
    </citation>
    <scope>NUCLEOTIDE SEQUENCE</scope>
</reference>
<sequence>MFPLETLRWTMLSDSGAGGTGCPRLDCHVACSAETLASRTLLGSLQAKANVKRCRPAGRSSPFCILCTQCAFSCQLGPSLLGQSAFVFSFNRVTILVQLKLLL</sequence>